<keyword evidence="1" id="KW-0472">Membrane</keyword>
<protein>
    <recommendedName>
        <fullName evidence="4">Phage holin</fullName>
    </recommendedName>
</protein>
<dbReference type="EMBL" id="CAUZLR010000001">
    <property type="protein sequence ID" value="CAK1225890.1"/>
    <property type="molecule type" value="Genomic_DNA"/>
</dbReference>
<dbReference type="Proteomes" id="UP001314261">
    <property type="component" value="Unassembled WGS sequence"/>
</dbReference>
<keyword evidence="1" id="KW-1133">Transmembrane helix</keyword>
<evidence type="ECO:0000313" key="3">
    <source>
        <dbReference type="Proteomes" id="UP001314261"/>
    </source>
</evidence>
<comment type="caution">
    <text evidence="2">The sequence shown here is derived from an EMBL/GenBank/DDBJ whole genome shotgun (WGS) entry which is preliminary data.</text>
</comment>
<keyword evidence="1" id="KW-0812">Transmembrane</keyword>
<sequence length="103" mass="11172">MNLTNTLIFVGTFTGMFSVPLIRLSQYIKAHTRNAHIQTAMDWAGQVVSYVAGSSVADTTHKTQAVAELTARIKSNGLAKNFTDAQITAYIDQAIALANKEVK</sequence>
<name>A0ABM9MM28_9LACO</name>
<proteinExistence type="predicted"/>
<feature type="transmembrane region" description="Helical" evidence="1">
    <location>
        <begin position="6"/>
        <end position="24"/>
    </location>
</feature>
<evidence type="ECO:0000256" key="1">
    <source>
        <dbReference type="SAM" id="Phobius"/>
    </source>
</evidence>
<accession>A0ABM9MM28</accession>
<evidence type="ECO:0000313" key="2">
    <source>
        <dbReference type="EMBL" id="CAK1225890.1"/>
    </source>
</evidence>
<evidence type="ECO:0008006" key="4">
    <source>
        <dbReference type="Google" id="ProtNLM"/>
    </source>
</evidence>
<reference evidence="2 3" key="1">
    <citation type="submission" date="2023-10" db="EMBL/GenBank/DDBJ databases">
        <authorList>
            <person name="Botero Cardona J."/>
        </authorList>
    </citation>
    <scope>NUCLEOTIDE SEQUENCE [LARGE SCALE GENOMIC DNA]</scope>
    <source>
        <strain evidence="2 3">R-54839</strain>
    </source>
</reference>
<dbReference type="RefSeq" id="WP_338345833.1">
    <property type="nucleotide sequence ID" value="NZ_CAUZLR010000001.1"/>
</dbReference>
<organism evidence="2 3">
    <name type="scientific">Fructobacillus fructosus</name>
    <dbReference type="NCBI Taxonomy" id="1631"/>
    <lineage>
        <taxon>Bacteria</taxon>
        <taxon>Bacillati</taxon>
        <taxon>Bacillota</taxon>
        <taxon>Bacilli</taxon>
        <taxon>Lactobacillales</taxon>
        <taxon>Lactobacillaceae</taxon>
        <taxon>Fructobacillus</taxon>
    </lineage>
</organism>
<keyword evidence="3" id="KW-1185">Reference proteome</keyword>
<gene>
    <name evidence="2" type="ORF">R54839_PPFHFPJH_00190</name>
</gene>